<accession>A0A090LSZ7</accession>
<keyword evidence="1" id="KW-0677">Repeat</keyword>
<dbReference type="Pfam" id="PF26022">
    <property type="entry name" value="CC_Liprin_beta"/>
    <property type="match status" value="1"/>
</dbReference>
<gene>
    <name evidence="5 7 8" type="ORF">SRAE_X000002500</name>
</gene>
<feature type="domain" description="SAM" evidence="4">
    <location>
        <begin position="662"/>
        <end position="726"/>
    </location>
</feature>
<evidence type="ECO:0000259" key="4">
    <source>
        <dbReference type="PROSITE" id="PS50105"/>
    </source>
</evidence>
<dbReference type="Proteomes" id="UP000035682">
    <property type="component" value="Unplaced"/>
</dbReference>
<dbReference type="InterPro" id="IPR001660">
    <property type="entry name" value="SAM"/>
</dbReference>
<evidence type="ECO:0000313" key="5">
    <source>
        <dbReference type="EMBL" id="CEF70694.1"/>
    </source>
</evidence>
<feature type="coiled-coil region" evidence="3">
    <location>
        <begin position="219"/>
        <end position="246"/>
    </location>
</feature>
<dbReference type="EMBL" id="LN609530">
    <property type="protein sequence ID" value="CEF70694.1"/>
    <property type="molecule type" value="Genomic_DNA"/>
</dbReference>
<evidence type="ECO:0000256" key="1">
    <source>
        <dbReference type="ARBA" id="ARBA00022737"/>
    </source>
</evidence>
<dbReference type="InterPro" id="IPR013761">
    <property type="entry name" value="SAM/pointed_sf"/>
</dbReference>
<keyword evidence="2 3" id="KW-0175">Coiled coil</keyword>
<reference evidence="5 6" key="1">
    <citation type="submission" date="2014-09" db="EMBL/GenBank/DDBJ databases">
        <authorList>
            <person name="Martin A.A."/>
        </authorList>
    </citation>
    <scope>NUCLEOTIDE SEQUENCE</scope>
    <source>
        <strain evidence="6">ED321</strain>
        <strain evidence="5">ED321 Heterogonic</strain>
    </source>
</reference>
<dbReference type="AlphaFoldDB" id="A0A090LSZ7"/>
<dbReference type="WormBase" id="SRAE_X000002500">
    <property type="protein sequence ID" value="SRP00500"/>
    <property type="gene ID" value="WBGene00265579"/>
</dbReference>
<dbReference type="Pfam" id="PF00536">
    <property type="entry name" value="SAM_1"/>
    <property type="match status" value="2"/>
</dbReference>
<dbReference type="OrthoDB" id="6516566at2759"/>
<feature type="domain" description="SAM" evidence="4">
    <location>
        <begin position="734"/>
        <end position="797"/>
    </location>
</feature>
<dbReference type="Pfam" id="PF07647">
    <property type="entry name" value="SAM_2"/>
    <property type="match status" value="1"/>
</dbReference>
<dbReference type="GeneID" id="36383072"/>
<dbReference type="SUPFAM" id="SSF47769">
    <property type="entry name" value="SAM/Pointed domain"/>
    <property type="match status" value="2"/>
</dbReference>
<evidence type="ECO:0000313" key="7">
    <source>
        <dbReference type="WBParaSite" id="SRAE_X000002500.1"/>
    </source>
</evidence>
<dbReference type="InterPro" id="IPR029515">
    <property type="entry name" value="Liprin"/>
</dbReference>
<name>A0A090LSZ7_STRRB</name>
<reference evidence="7" key="2">
    <citation type="submission" date="2020-12" db="UniProtKB">
        <authorList>
            <consortium name="WormBaseParasite"/>
        </authorList>
    </citation>
    <scope>IDENTIFICATION</scope>
</reference>
<evidence type="ECO:0000256" key="3">
    <source>
        <dbReference type="SAM" id="Coils"/>
    </source>
</evidence>
<dbReference type="GO" id="GO:0048786">
    <property type="term" value="C:presynaptic active zone"/>
    <property type="evidence" value="ECO:0007669"/>
    <property type="project" value="TreeGrafter"/>
</dbReference>
<evidence type="ECO:0000313" key="8">
    <source>
        <dbReference type="WormBase" id="SRAE_X000002500"/>
    </source>
</evidence>
<dbReference type="PANTHER" id="PTHR12587">
    <property type="entry name" value="LAR INTERACTING PROTEIN LIP -RELATED PROTEIN"/>
    <property type="match status" value="1"/>
</dbReference>
<dbReference type="SMART" id="SM00454">
    <property type="entry name" value="SAM"/>
    <property type="match status" value="3"/>
</dbReference>
<dbReference type="RefSeq" id="XP_024509890.1">
    <property type="nucleotide sequence ID" value="XM_024644319.1"/>
</dbReference>
<dbReference type="CTD" id="36383072"/>
<dbReference type="Gene3D" id="1.10.150.50">
    <property type="entry name" value="Transcription Factor, Ets-1"/>
    <property type="match status" value="3"/>
</dbReference>
<keyword evidence="6" id="KW-1185">Reference proteome</keyword>
<dbReference type="GO" id="GO:0007528">
    <property type="term" value="P:neuromuscular junction development"/>
    <property type="evidence" value="ECO:0007669"/>
    <property type="project" value="TreeGrafter"/>
</dbReference>
<organism evidence="5">
    <name type="scientific">Strongyloides ratti</name>
    <name type="common">Parasitic roundworm</name>
    <dbReference type="NCBI Taxonomy" id="34506"/>
    <lineage>
        <taxon>Eukaryota</taxon>
        <taxon>Metazoa</taxon>
        <taxon>Ecdysozoa</taxon>
        <taxon>Nematoda</taxon>
        <taxon>Chromadorea</taxon>
        <taxon>Rhabditida</taxon>
        <taxon>Tylenchina</taxon>
        <taxon>Panagrolaimomorpha</taxon>
        <taxon>Strongyloidoidea</taxon>
        <taxon>Strongyloididae</taxon>
        <taxon>Strongyloides</taxon>
    </lineage>
</organism>
<dbReference type="PROSITE" id="PS50105">
    <property type="entry name" value="SAM_DOMAIN"/>
    <property type="match status" value="2"/>
</dbReference>
<evidence type="ECO:0000313" key="6">
    <source>
        <dbReference type="Proteomes" id="UP000035682"/>
    </source>
</evidence>
<protein>
    <submittedName>
        <fullName evidence="5 7">AT31531p</fullName>
    </submittedName>
</protein>
<dbReference type="InterPro" id="IPR058914">
    <property type="entry name" value="LIPB1/2_CC"/>
</dbReference>
<feature type="coiled-coil region" evidence="3">
    <location>
        <begin position="87"/>
        <end position="114"/>
    </location>
</feature>
<sequence>MYRPQHISGYAELQDKLHKLAMARDSLILQIAVLNEHCKAEKLKLKDISSMADRLINYNNYNSPGNCNNGYISQNKYNEITPAGFNRQRILLEIERLQNHVAQLEISKLEAEAKLKLFQSDIEEINSVCGMSDRSSAQILTSADSHCRNILKNISLLSKSDASRVYNELLNRLEDYELYSFYNQNNDYEYDNNGDPRYLSNEKPSNMTEAVYSVLNKLTNQTAQEIDKLKDQVEKLIADNQQKNVELLLMKSILMVELQGGRHNNALAIRNMLERLGIDDSKENITHSNSYPVNLAQINSPIPSSTSYNSNLSYPEISNTCGLPPIPPSFERQSQMASVVNQLKAELNELRHPDSCVQRNLSYDGNHNSRLPYSNSSYSMSLPRNSHKILTTSGCGELTRSIDNDCIMRSDIANCDSQKCLPPPPPRPIHRSCSVSSLAFLSNIPSRYCTIVEQNKHGNKDDLPPNGKKQLLKSKSLRIGNNKEKMTLSKNSNTKNIVENFFNFSKNNGKNIKNSKNSNISYSTPNLTEQKESVQDILDNEQKIRKQIQKPMASVIKNGLEIFEDENSNMKIIFSTNRTSRCDNDSIQGKTSIGSSSTPTFKRDRTRSTFKNLIGRLKRSSSQNTDNIKTLQMHKSVSSRFCSPSYFSLPRRRPSLQQFIEWTSEQVGEYLGNIGFAEYMPKIQKNIRSGRHFLNLCDQELEKELGIKNNLHLKRLRYNLNVIEKGIIDDADHVSVSRVCTWLEDFGLPHLREIFQDNMIDGPMFNNLTAKDLIDMKIISAIHHASIARGIQYLRENDFNIQRLENNPSDMTNFQSISNEVKRWSQNATCQWLKSIDLVEFTPNIFGQGIHGALMIYEPTFTAESLCDILCIPPQKTLLRRHVISHFNGLLGQNIITHKREVLSQPLVSYLSPLIKVKIAKKQFLNVRKKSKYDVFVEADEYVCPKTTNAISIKSKRADFINSLESSNV</sequence>
<dbReference type="STRING" id="34506.A0A090LSZ7"/>
<proteinExistence type="predicted"/>
<dbReference type="PANTHER" id="PTHR12587:SF14">
    <property type="entry name" value="AT31531P"/>
    <property type="match status" value="1"/>
</dbReference>
<evidence type="ECO:0000256" key="2">
    <source>
        <dbReference type="ARBA" id="ARBA00023054"/>
    </source>
</evidence>
<dbReference type="WBParaSite" id="SRAE_X000002500.1">
    <property type="protein sequence ID" value="SRAE_X000002500.1"/>
    <property type="gene ID" value="WBGene00265579"/>
</dbReference>